<accession>L8IYY9</accession>
<reference evidence="1 2" key="1">
    <citation type="journal article" date="2012" name="Nat. Genet.">
        <title>The yak genome and adaptation to life at high altitude.</title>
        <authorList>
            <person name="Qiu Q."/>
            <person name="Zhang G."/>
            <person name="Ma T."/>
            <person name="Qian W."/>
            <person name="Wang J."/>
            <person name="Ye Z."/>
            <person name="Cao C."/>
            <person name="Hu Q."/>
            <person name="Kim J."/>
            <person name="Larkin D.M."/>
            <person name="Auvil L."/>
            <person name="Capitanu B."/>
            <person name="Ma J."/>
            <person name="Lewin H.A."/>
            <person name="Qian X."/>
            <person name="Lang Y."/>
            <person name="Zhou R."/>
            <person name="Wang L."/>
            <person name="Wang K."/>
            <person name="Xia J."/>
            <person name="Liao S."/>
            <person name="Pan S."/>
            <person name="Lu X."/>
            <person name="Hou H."/>
            <person name="Wang Y."/>
            <person name="Zang X."/>
            <person name="Yin Y."/>
            <person name="Ma H."/>
            <person name="Zhang J."/>
            <person name="Wang Z."/>
            <person name="Zhang Y."/>
            <person name="Zhang D."/>
            <person name="Yonezawa T."/>
            <person name="Hasegawa M."/>
            <person name="Zhong Y."/>
            <person name="Liu W."/>
            <person name="Zhang Y."/>
            <person name="Huang Z."/>
            <person name="Zhang S."/>
            <person name="Long R."/>
            <person name="Yang H."/>
            <person name="Wang J."/>
            <person name="Lenstra J.A."/>
            <person name="Cooper D.N."/>
            <person name="Wu Y."/>
            <person name="Wang J."/>
            <person name="Shi P."/>
            <person name="Wang J."/>
            <person name="Liu J."/>
        </authorList>
    </citation>
    <scope>NUCLEOTIDE SEQUENCE [LARGE SCALE GENOMIC DNA]</scope>
    <source>
        <strain evidence="2">yakQH1</strain>
    </source>
</reference>
<gene>
    <name evidence="1" type="ORF">M91_10797</name>
</gene>
<organism evidence="1 2">
    <name type="scientific">Bos mutus</name>
    <name type="common">wild yak</name>
    <dbReference type="NCBI Taxonomy" id="72004"/>
    <lineage>
        <taxon>Eukaryota</taxon>
        <taxon>Metazoa</taxon>
        <taxon>Chordata</taxon>
        <taxon>Craniata</taxon>
        <taxon>Vertebrata</taxon>
        <taxon>Euteleostomi</taxon>
        <taxon>Mammalia</taxon>
        <taxon>Eutheria</taxon>
        <taxon>Laurasiatheria</taxon>
        <taxon>Artiodactyla</taxon>
        <taxon>Ruminantia</taxon>
        <taxon>Pecora</taxon>
        <taxon>Bovidae</taxon>
        <taxon>Bovinae</taxon>
        <taxon>Bos</taxon>
    </lineage>
</organism>
<proteinExistence type="predicted"/>
<evidence type="ECO:0000313" key="2">
    <source>
        <dbReference type="Proteomes" id="UP000011080"/>
    </source>
</evidence>
<protein>
    <submittedName>
        <fullName evidence="1">Uncharacterized protein</fullName>
    </submittedName>
</protein>
<feature type="non-terminal residue" evidence="1">
    <location>
        <position position="1"/>
    </location>
</feature>
<dbReference type="Proteomes" id="UP000011080">
    <property type="component" value="Unassembled WGS sequence"/>
</dbReference>
<sequence length="50" mass="5865">SPHFLPLFLPASSSLELRKHADTTRRTRQINFDPYYRLITKGILCISVKY</sequence>
<dbReference type="EMBL" id="JH880426">
    <property type="protein sequence ID" value="ELR61656.1"/>
    <property type="molecule type" value="Genomic_DNA"/>
</dbReference>
<evidence type="ECO:0000313" key="1">
    <source>
        <dbReference type="EMBL" id="ELR61656.1"/>
    </source>
</evidence>
<dbReference type="AlphaFoldDB" id="L8IYY9"/>
<name>L8IYY9_9CETA</name>
<feature type="non-terminal residue" evidence="1">
    <location>
        <position position="50"/>
    </location>
</feature>